<dbReference type="PANTHER" id="PTHR31826">
    <property type="entry name" value="NICALIN"/>
    <property type="match status" value="1"/>
</dbReference>
<organism evidence="13 14">
    <name type="scientific">Babesia bovis</name>
    <dbReference type="NCBI Taxonomy" id="5865"/>
    <lineage>
        <taxon>Eukaryota</taxon>
        <taxon>Sar</taxon>
        <taxon>Alveolata</taxon>
        <taxon>Apicomplexa</taxon>
        <taxon>Aconoidasida</taxon>
        <taxon>Piroplasmida</taxon>
        <taxon>Babesiidae</taxon>
        <taxon>Babesia</taxon>
    </lineage>
</organism>
<keyword evidence="8" id="KW-0325">Glycoprotein</keyword>
<dbReference type="InterPro" id="IPR016574">
    <property type="entry name" value="Nicalin"/>
</dbReference>
<dbReference type="InParanoid" id="A7AR99"/>
<evidence type="ECO:0000256" key="2">
    <source>
        <dbReference type="ARBA" id="ARBA00007717"/>
    </source>
</evidence>
<feature type="region of interest" description="Disordered" evidence="10">
    <location>
        <begin position="521"/>
        <end position="540"/>
    </location>
</feature>
<dbReference type="InterPro" id="IPR007484">
    <property type="entry name" value="Peptidase_M28"/>
</dbReference>
<proteinExistence type="inferred from homology"/>
<feature type="domain" description="Peptidase M28" evidence="12">
    <location>
        <begin position="210"/>
        <end position="357"/>
    </location>
</feature>
<feature type="transmembrane region" description="Helical" evidence="11">
    <location>
        <begin position="479"/>
        <end position="500"/>
    </location>
</feature>
<reference evidence="14" key="2">
    <citation type="journal article" date="2020" name="Data Brief">
        <title>Transcriptome dataset of Babesia bovis life stages within vertebrate and invertebrate hosts.</title>
        <authorList>
            <person name="Ueti M.W."/>
            <person name="Johnson W.C."/>
            <person name="Kappmeyer L.S."/>
            <person name="Herndon D.R."/>
            <person name="Mousel M.R."/>
            <person name="Reif K.E."/>
            <person name="Taus N.S."/>
            <person name="Ifeonu O.O."/>
            <person name="Silva J.C."/>
            <person name="Suarez C.E."/>
            <person name="Brayton K.A."/>
        </authorList>
    </citation>
    <scope>NUCLEOTIDE SEQUENCE [LARGE SCALE GENOMIC DNA]</scope>
</reference>
<evidence type="ECO:0000256" key="9">
    <source>
        <dbReference type="ARBA" id="ARBA00034873"/>
    </source>
</evidence>
<dbReference type="Proteomes" id="UP000002173">
    <property type="component" value="Unassembled WGS sequence"/>
</dbReference>
<evidence type="ECO:0000256" key="8">
    <source>
        <dbReference type="ARBA" id="ARBA00023180"/>
    </source>
</evidence>
<evidence type="ECO:0000256" key="11">
    <source>
        <dbReference type="SAM" id="Phobius"/>
    </source>
</evidence>
<feature type="compositionally biased region" description="Basic and acidic residues" evidence="10">
    <location>
        <begin position="192"/>
        <end position="202"/>
    </location>
</feature>
<gene>
    <name evidence="13" type="ORF">BBOV_IV007120</name>
</gene>
<protein>
    <recommendedName>
        <fullName evidence="9">BOS complex subunit NCLN</fullName>
    </recommendedName>
</protein>
<dbReference type="eggNOG" id="KOG2526">
    <property type="taxonomic scope" value="Eukaryota"/>
</dbReference>
<dbReference type="EMBL" id="AAXT01000002">
    <property type="protein sequence ID" value="EDO07068.1"/>
    <property type="molecule type" value="Genomic_DNA"/>
</dbReference>
<dbReference type="SUPFAM" id="SSF53187">
    <property type="entry name" value="Zn-dependent exopeptidases"/>
    <property type="match status" value="1"/>
</dbReference>
<dbReference type="STRING" id="5865.A7AR99"/>
<evidence type="ECO:0000256" key="4">
    <source>
        <dbReference type="ARBA" id="ARBA00022729"/>
    </source>
</evidence>
<dbReference type="Gene3D" id="3.40.630.10">
    <property type="entry name" value="Zn peptidases"/>
    <property type="match status" value="1"/>
</dbReference>
<dbReference type="GO" id="GO:0009966">
    <property type="term" value="P:regulation of signal transduction"/>
    <property type="evidence" value="ECO:0007669"/>
    <property type="project" value="InterPro"/>
</dbReference>
<feature type="region of interest" description="Disordered" evidence="10">
    <location>
        <begin position="185"/>
        <end position="208"/>
    </location>
</feature>
<dbReference type="GeneID" id="5478870"/>
<comment type="subcellular location">
    <subcellularLocation>
        <location evidence="1">Endoplasmic reticulum membrane</location>
        <topology evidence="1">Single-pass membrane protein</topology>
    </subcellularLocation>
</comment>
<evidence type="ECO:0000256" key="5">
    <source>
        <dbReference type="ARBA" id="ARBA00022824"/>
    </source>
</evidence>
<comment type="caution">
    <text evidence="13">The sequence shown here is derived from an EMBL/GenBank/DDBJ whole genome shotgun (WGS) entry which is preliminary data.</text>
</comment>
<keyword evidence="3 11" id="KW-0812">Transmembrane</keyword>
<evidence type="ECO:0000256" key="1">
    <source>
        <dbReference type="ARBA" id="ARBA00004389"/>
    </source>
</evidence>
<keyword evidence="6 11" id="KW-1133">Transmembrane helix</keyword>
<dbReference type="VEuPathDB" id="PiroplasmaDB:BBOV_IV007120"/>
<evidence type="ECO:0000256" key="3">
    <source>
        <dbReference type="ARBA" id="ARBA00022692"/>
    </source>
</evidence>
<keyword evidence="5" id="KW-0256">Endoplasmic reticulum</keyword>
<evidence type="ECO:0000256" key="6">
    <source>
        <dbReference type="ARBA" id="ARBA00022989"/>
    </source>
</evidence>
<comment type="similarity">
    <text evidence="2">Belongs to the nicastrin family.</text>
</comment>
<dbReference type="AlphaFoldDB" id="A7AR99"/>
<evidence type="ECO:0000256" key="10">
    <source>
        <dbReference type="SAM" id="MobiDB-lite"/>
    </source>
</evidence>
<sequence>MGNARQAFPDLLDASGKMSDVELETALGQRLQKNAFGLMLHLNDILKDRFDFLTLRALLKTIGGVVTIVVPPPDKIEPGSPSGCTECPTLENVSGTKKPVCKHDPSRFHQSTMDAFNAFLQGYSSKAVVSIVEESDSASSVMKHYASSDPDGSTVNRYRLVSVGPKKISSFRSLNVHGILKDHNDVATSKDTGGKGEQRDSTKNPNTVPKPKIVIASHVDTFSLLQGYRSTATNNTGLIALLELSRLLHGLDHMDYELIFLLTTGSVMNFYGAATFANNYAHIDNVELVICLDDLTGPNLYLHSSSKASEISSVFQRNLSRTVKETLNNAVKPDAQVLFFEHEQFTRQKVHAITLTTVRESVAYPLRQNLFEYKCNSKALSGHIANIFRALAKTLRIGKVKVDSVDIANHVIDWESKLTSPRCTLNGDIYQDESVRAIIRFLTPLIKDLKTQKVNRSIPGFEFSYNTPMRILFYKNYTMLYHILVVVCSVVYIFVMWSLIRGSPLTAWTDIIATLNKVPSVPGEENSENRRSTRLSSKRK</sequence>
<keyword evidence="7 11" id="KW-0472">Membrane</keyword>
<reference evidence="13 14" key="1">
    <citation type="journal article" date="2007" name="PLoS Pathog.">
        <title>Genome sequence of Babesia bovis and comparative analysis of apicomplexan hemoprotozoa.</title>
        <authorList>
            <person name="Brayton K.A."/>
            <person name="Lau A.O.T."/>
            <person name="Herndon D.R."/>
            <person name="Hannick L."/>
            <person name="Kappmeyer L.S."/>
            <person name="Berens S.J."/>
            <person name="Bidwell S.L."/>
            <person name="Brown W.C."/>
            <person name="Crabtree J."/>
            <person name="Fadrosh D."/>
            <person name="Feldblum T."/>
            <person name="Forberger H.A."/>
            <person name="Haas B.J."/>
            <person name="Howell J.M."/>
            <person name="Khouri H."/>
            <person name="Koo H."/>
            <person name="Mann D.J."/>
            <person name="Norimine J."/>
            <person name="Paulsen I.T."/>
            <person name="Radune D."/>
            <person name="Ren Q."/>
            <person name="Smith R.K. Jr."/>
            <person name="Suarez C.E."/>
            <person name="White O."/>
            <person name="Wortman J.R."/>
            <person name="Knowles D.P. Jr."/>
            <person name="McElwain T.F."/>
            <person name="Nene V.M."/>
        </authorList>
    </citation>
    <scope>NUCLEOTIDE SEQUENCE [LARGE SCALE GENOMIC DNA]</scope>
    <source>
        <strain evidence="13">T2Bo</strain>
    </source>
</reference>
<keyword evidence="4" id="KW-0732">Signal</keyword>
<evidence type="ECO:0000259" key="12">
    <source>
        <dbReference type="Pfam" id="PF04389"/>
    </source>
</evidence>
<dbReference type="GO" id="GO:0005789">
    <property type="term" value="C:endoplasmic reticulum membrane"/>
    <property type="evidence" value="ECO:0007669"/>
    <property type="project" value="UniProtKB-SubCell"/>
</dbReference>
<accession>A7AR99</accession>
<evidence type="ECO:0000313" key="14">
    <source>
        <dbReference type="Proteomes" id="UP000002173"/>
    </source>
</evidence>
<dbReference type="KEGG" id="bbo:BBOV_IV007120"/>
<name>A7AR99_BABBO</name>
<evidence type="ECO:0000313" key="13">
    <source>
        <dbReference type="EMBL" id="EDO07068.1"/>
    </source>
</evidence>
<dbReference type="Pfam" id="PF04389">
    <property type="entry name" value="Peptidase_M28"/>
    <property type="match status" value="1"/>
</dbReference>
<evidence type="ECO:0000256" key="7">
    <source>
        <dbReference type="ARBA" id="ARBA00023136"/>
    </source>
</evidence>
<keyword evidence="14" id="KW-1185">Reference proteome</keyword>
<reference evidence="14" key="3">
    <citation type="journal article" date="2021" name="Int. J. Parasitol.">
        <title>Comparative analysis of gene expression between Babesia bovis blood stages and kinetes allowed by improved genome annotation.</title>
        <authorList>
            <person name="Ueti M.W."/>
            <person name="Johnson W.C."/>
            <person name="Kappmeyer L.S."/>
            <person name="Herndon D.R."/>
            <person name="Mousel M.R."/>
            <person name="Reif K.E."/>
            <person name="Taus N.S."/>
            <person name="Ifeonu O.O."/>
            <person name="Silva J.C."/>
            <person name="Suarez C.E."/>
            <person name="Brayton K.A."/>
        </authorList>
    </citation>
    <scope>NUCLEOTIDE SEQUENCE [LARGE SCALE GENOMIC DNA]</scope>
</reference>
<dbReference type="OMA" id="QNFRTHI"/>